<gene>
    <name evidence="2" type="ORF">HGRIS_000286</name>
</gene>
<feature type="compositionally biased region" description="Low complexity" evidence="1">
    <location>
        <begin position="273"/>
        <end position="288"/>
    </location>
</feature>
<evidence type="ECO:0000313" key="3">
    <source>
        <dbReference type="Proteomes" id="UP001556367"/>
    </source>
</evidence>
<name>A0ABR3JRI9_9AGAR</name>
<evidence type="ECO:0000313" key="2">
    <source>
        <dbReference type="EMBL" id="KAL0958117.1"/>
    </source>
</evidence>
<feature type="region of interest" description="Disordered" evidence="1">
    <location>
        <begin position="254"/>
        <end position="309"/>
    </location>
</feature>
<dbReference type="EMBL" id="JASNQZ010000004">
    <property type="protein sequence ID" value="KAL0958117.1"/>
    <property type="molecule type" value="Genomic_DNA"/>
</dbReference>
<reference evidence="3" key="1">
    <citation type="submission" date="2024-06" db="EMBL/GenBank/DDBJ databases">
        <title>Multi-omics analyses provide insights into the biosynthesis of the anticancer antibiotic pleurotin in Hohenbuehelia grisea.</title>
        <authorList>
            <person name="Weaver J.A."/>
            <person name="Alberti F."/>
        </authorList>
    </citation>
    <scope>NUCLEOTIDE SEQUENCE [LARGE SCALE GENOMIC DNA]</scope>
    <source>
        <strain evidence="3">T-177</strain>
    </source>
</reference>
<feature type="region of interest" description="Disordered" evidence="1">
    <location>
        <begin position="17"/>
        <end position="138"/>
    </location>
</feature>
<comment type="caution">
    <text evidence="2">The sequence shown here is derived from an EMBL/GenBank/DDBJ whole genome shotgun (WGS) entry which is preliminary data.</text>
</comment>
<organism evidence="2 3">
    <name type="scientific">Hohenbuehelia grisea</name>
    <dbReference type="NCBI Taxonomy" id="104357"/>
    <lineage>
        <taxon>Eukaryota</taxon>
        <taxon>Fungi</taxon>
        <taxon>Dikarya</taxon>
        <taxon>Basidiomycota</taxon>
        <taxon>Agaricomycotina</taxon>
        <taxon>Agaricomycetes</taxon>
        <taxon>Agaricomycetidae</taxon>
        <taxon>Agaricales</taxon>
        <taxon>Pleurotineae</taxon>
        <taxon>Pleurotaceae</taxon>
        <taxon>Hohenbuehelia</taxon>
    </lineage>
</organism>
<feature type="compositionally biased region" description="Acidic residues" evidence="1">
    <location>
        <begin position="470"/>
        <end position="486"/>
    </location>
</feature>
<dbReference type="Proteomes" id="UP001556367">
    <property type="component" value="Unassembled WGS sequence"/>
</dbReference>
<feature type="compositionally biased region" description="Polar residues" evidence="1">
    <location>
        <begin position="122"/>
        <end position="133"/>
    </location>
</feature>
<feature type="compositionally biased region" description="Pro residues" evidence="1">
    <location>
        <begin position="546"/>
        <end position="556"/>
    </location>
</feature>
<sequence length="751" mass="83201">MDDDRYADRETWLAAQKRDRAAARKRERHGMAARAQHAAPVNMYSGSTAMRSPDGGPQSTRMAQRTAGFQAPQRYNLNSPRAPTREISRKTAAVPALSSLPQPPPWSTSRKTAGSTARAAGSVSQSGTKTGYLSDSRHLTRRDEVRRFTADILPTKSCTPGPFPGFPADHYPDTTNPSQRRHVAHEPVPPRSRQRMAAAAPGTASRRRRPVPRRERSSSPEEGGYRYIVTPGLRLRKLTNSEPVAPRVAIGGSAQGAQQYAPKAARKRRAVVHKSAAGKISDTISITSDSEHGDDDDASSDVEIISPPLSPAPSMADIDFTRSCGDDLKEALQAIMIENHIQAAGVLPFLRRNLRRGFLKRCASTGLEIPDTDVPDNVSVTMIYKTASNSGRSELKIRTRGWFCPVCALHGQFKTREILSQHLEWDHPTVSIRWENPKIRSWGLLLDIPLPTPPQADVHEPSAAVQQPPQEEDVPPENIQEEEDTPLPETQPPEDNVPRSMDHLPMEEESAPPGSRLPSVGTEPPDTPAAFTPEASPPIKQEPIDTAPPRPRPPRPTQSLRPEVRRVATEPRVRPANLPPHFPDPPPVSDPLGPAAVYPYLPAESLYGGPTMKYSCRISGPRLFDLLGTLPMGPYGAMAWYIIDREEEILEANDLSDEHKVIHALWARWIFVSRNEFVRDYAKGVLSFIDQYWQMIHLAAGWDALRHLLIILVKTRYLSPAQVVTALKHYESKTGMEYWCPKPVSSKKSKA</sequence>
<feature type="compositionally biased region" description="Basic and acidic residues" evidence="1">
    <location>
        <begin position="562"/>
        <end position="573"/>
    </location>
</feature>
<keyword evidence="3" id="KW-1185">Reference proteome</keyword>
<protein>
    <recommendedName>
        <fullName evidence="4">Polycomb protein VEFS-Box domain-containing protein</fullName>
    </recommendedName>
</protein>
<feature type="region of interest" description="Disordered" evidence="1">
    <location>
        <begin position="156"/>
        <end position="225"/>
    </location>
</feature>
<proteinExistence type="predicted"/>
<accession>A0ABR3JRI9</accession>
<feature type="region of interest" description="Disordered" evidence="1">
    <location>
        <begin position="453"/>
        <end position="582"/>
    </location>
</feature>
<evidence type="ECO:0008006" key="4">
    <source>
        <dbReference type="Google" id="ProtNLM"/>
    </source>
</evidence>
<evidence type="ECO:0000256" key="1">
    <source>
        <dbReference type="SAM" id="MobiDB-lite"/>
    </source>
</evidence>
<feature type="compositionally biased region" description="Basic and acidic residues" evidence="1">
    <location>
        <begin position="496"/>
        <end position="506"/>
    </location>
</feature>